<accession>A0A8S5M987</accession>
<reference evidence="1" key="1">
    <citation type="journal article" date="2021" name="Proc. Natl. Acad. Sci. U.S.A.">
        <title>A Catalog of Tens of Thousands of Viruses from Human Metagenomes Reveals Hidden Associations with Chronic Diseases.</title>
        <authorList>
            <person name="Tisza M.J."/>
            <person name="Buck C.B."/>
        </authorList>
    </citation>
    <scope>NUCLEOTIDE SEQUENCE</scope>
    <source>
        <strain evidence="1">CtB3v5</strain>
    </source>
</reference>
<protein>
    <submittedName>
        <fullName evidence="1">Uncharacterized protein</fullName>
    </submittedName>
</protein>
<dbReference type="EMBL" id="BK014849">
    <property type="protein sequence ID" value="DAD78647.1"/>
    <property type="molecule type" value="Genomic_DNA"/>
</dbReference>
<evidence type="ECO:0000313" key="1">
    <source>
        <dbReference type="EMBL" id="DAD78647.1"/>
    </source>
</evidence>
<sequence>MTDRELLDILLSHLDFQQICVDQKDYVEIQNGSYGDNIGFEFDENGKIINIFC</sequence>
<proteinExistence type="predicted"/>
<name>A0A8S5M987_9CAUD</name>
<organism evidence="1">
    <name type="scientific">Siphoviridae sp. ctB3v5</name>
    <dbReference type="NCBI Taxonomy" id="2826186"/>
    <lineage>
        <taxon>Viruses</taxon>
        <taxon>Duplodnaviria</taxon>
        <taxon>Heunggongvirae</taxon>
        <taxon>Uroviricota</taxon>
        <taxon>Caudoviricetes</taxon>
    </lineage>
</organism>